<accession>W1IWI4</accession>
<comment type="caution">
    <text evidence="1">The sequence shown here is derived from an EMBL/GenBank/DDBJ whole genome shotgun (WGS) entry which is preliminary data.</text>
</comment>
<reference evidence="1 2" key="1">
    <citation type="submission" date="2013-11" db="EMBL/GenBank/DDBJ databases">
        <title>Draft genome sequence and annotation of the entomopathogenic bacterium, Xenorhabdus cabanillasi strain JM26.</title>
        <authorList>
            <person name="Gualtieri M."/>
            <person name="Ogier J.C."/>
            <person name="Pages S."/>
            <person name="Givaudan A."/>
            <person name="Gaudriault S."/>
        </authorList>
    </citation>
    <scope>NUCLEOTIDE SEQUENCE [LARGE SCALE GENOMIC DNA]</scope>
    <source>
        <strain evidence="1 2">JM26</strain>
    </source>
</reference>
<sequence length="70" mass="8016">MMKPATLLIPVPDVNLGLEWYKRAFPEAESIRLEKFDFTLLKIKDFILEIVQADARDIADSLLRIISGNL</sequence>
<protein>
    <submittedName>
        <fullName evidence="1">Uncharacterized protein</fullName>
    </submittedName>
</protein>
<dbReference type="Proteomes" id="UP000019197">
    <property type="component" value="Unassembled WGS sequence"/>
</dbReference>
<dbReference type="EMBL" id="CBXE010000068">
    <property type="protein sequence ID" value="CDL81575.1"/>
    <property type="molecule type" value="Genomic_DNA"/>
</dbReference>
<proteinExistence type="predicted"/>
<evidence type="ECO:0000313" key="2">
    <source>
        <dbReference type="Proteomes" id="UP000019197"/>
    </source>
</evidence>
<dbReference type="AlphaFoldDB" id="W1IWI4"/>
<name>W1IWI4_9GAMM</name>
<evidence type="ECO:0000313" key="1">
    <source>
        <dbReference type="EMBL" id="CDL81575.1"/>
    </source>
</evidence>
<dbReference type="OrthoDB" id="6892799at2"/>
<dbReference type="RefSeq" id="WP_141557289.1">
    <property type="nucleotide sequence ID" value="NZ_CAWLVK010000068.1"/>
</dbReference>
<gene>
    <name evidence="1" type="ORF">XCR1_160013</name>
</gene>
<organism evidence="1 2">
    <name type="scientific">Xenorhabdus cabanillasii JM26</name>
    <dbReference type="NCBI Taxonomy" id="1427517"/>
    <lineage>
        <taxon>Bacteria</taxon>
        <taxon>Pseudomonadati</taxon>
        <taxon>Pseudomonadota</taxon>
        <taxon>Gammaproteobacteria</taxon>
        <taxon>Enterobacterales</taxon>
        <taxon>Morganellaceae</taxon>
        <taxon>Xenorhabdus</taxon>
    </lineage>
</organism>